<dbReference type="HOGENOM" id="CLU_088647_0_0_1"/>
<proteinExistence type="predicted"/>
<dbReference type="InterPro" id="IPR053185">
    <property type="entry name" value="SET_domain_protein"/>
</dbReference>
<dbReference type="PANTHER" id="PTHR47332">
    <property type="entry name" value="SET DOMAIN-CONTAINING PROTEIN 5"/>
    <property type="match status" value="1"/>
</dbReference>
<dbReference type="OMA" id="FYGFECD"/>
<evidence type="ECO:0000259" key="1">
    <source>
        <dbReference type="PROSITE" id="PS50280"/>
    </source>
</evidence>
<gene>
    <name evidence="2" type="ORF">SS1G_05921</name>
</gene>
<dbReference type="Gene3D" id="2.170.270.10">
    <property type="entry name" value="SET domain"/>
    <property type="match status" value="1"/>
</dbReference>
<dbReference type="SMART" id="SM00317">
    <property type="entry name" value="SET"/>
    <property type="match status" value="1"/>
</dbReference>
<dbReference type="SUPFAM" id="SSF82199">
    <property type="entry name" value="SET domain"/>
    <property type="match status" value="1"/>
</dbReference>
<dbReference type="eggNOG" id="ENOG502SBR1">
    <property type="taxonomic scope" value="Eukaryota"/>
</dbReference>
<dbReference type="PANTHER" id="PTHR47332:SF4">
    <property type="entry name" value="SET DOMAIN-CONTAINING PROTEIN 5"/>
    <property type="match status" value="1"/>
</dbReference>
<dbReference type="Proteomes" id="UP000001312">
    <property type="component" value="Unassembled WGS sequence"/>
</dbReference>
<dbReference type="GO" id="GO:0042054">
    <property type="term" value="F:histone methyltransferase activity"/>
    <property type="evidence" value="ECO:0000318"/>
    <property type="project" value="GO_Central"/>
</dbReference>
<dbReference type="Pfam" id="PF00856">
    <property type="entry name" value="SET"/>
    <property type="match status" value="1"/>
</dbReference>
<dbReference type="RefSeq" id="XP_001592999.1">
    <property type="nucleotide sequence ID" value="XM_001592949.1"/>
</dbReference>
<dbReference type="PROSITE" id="PS50280">
    <property type="entry name" value="SET"/>
    <property type="match status" value="1"/>
</dbReference>
<accession>A7EKS4</accession>
<dbReference type="InterPro" id="IPR001214">
    <property type="entry name" value="SET_dom"/>
</dbReference>
<organism evidence="2 3">
    <name type="scientific">Sclerotinia sclerotiorum (strain ATCC 18683 / 1980 / Ss-1)</name>
    <name type="common">White mold</name>
    <name type="synonym">Whetzelinia sclerotiorum</name>
    <dbReference type="NCBI Taxonomy" id="665079"/>
    <lineage>
        <taxon>Eukaryota</taxon>
        <taxon>Fungi</taxon>
        <taxon>Dikarya</taxon>
        <taxon>Ascomycota</taxon>
        <taxon>Pezizomycotina</taxon>
        <taxon>Leotiomycetes</taxon>
        <taxon>Helotiales</taxon>
        <taxon>Sclerotiniaceae</taxon>
        <taxon>Sclerotinia</taxon>
    </lineage>
</organism>
<evidence type="ECO:0000313" key="3">
    <source>
        <dbReference type="Proteomes" id="UP000001312"/>
    </source>
</evidence>
<dbReference type="STRING" id="665079.A7EKS4"/>
<protein>
    <recommendedName>
        <fullName evidence="1">SET domain-containing protein</fullName>
    </recommendedName>
</protein>
<evidence type="ECO:0000313" key="2">
    <source>
        <dbReference type="EMBL" id="EDO03440.1"/>
    </source>
</evidence>
<dbReference type="EMBL" id="CH476627">
    <property type="protein sequence ID" value="EDO03440.1"/>
    <property type="molecule type" value="Genomic_DNA"/>
</dbReference>
<dbReference type="InParanoid" id="A7EKS4"/>
<feature type="domain" description="SET" evidence="1">
    <location>
        <begin position="76"/>
        <end position="220"/>
    </location>
</feature>
<dbReference type="AlphaFoldDB" id="A7EKS4"/>
<dbReference type="GeneID" id="5489076"/>
<dbReference type="KEGG" id="ssl:SS1G_05921"/>
<sequence>MAFYCVCLVSEINKATIMAQFPPKTRKIGVPTPTSTSTVLTTLKRSLVDTSASKPFTETFAFSEEPPLRVPETIGTLIEVRTSPKGGLGIFALCPIPPNTLLLSEKPLVILTDTGTRKDPLDALVAALPPSHKAAFLSLHAYQANPRESKNRSILYSNGFGVGKVESLSTGVFETASRFNHACVANSGYRWEEDLEKKGRMKYFSIRYIEMGEEITVDYGHGVKGLKRFYGFECDCKKCREREM</sequence>
<keyword evidence="3" id="KW-1185">Reference proteome</keyword>
<dbReference type="CDD" id="cd20071">
    <property type="entry name" value="SET_SMYD"/>
    <property type="match status" value="1"/>
</dbReference>
<dbReference type="GO" id="GO:0016279">
    <property type="term" value="F:protein-lysine N-methyltransferase activity"/>
    <property type="evidence" value="ECO:0000318"/>
    <property type="project" value="GO_Central"/>
</dbReference>
<name>A7EKS4_SCLS1</name>
<reference evidence="3" key="1">
    <citation type="journal article" date="2011" name="PLoS Genet.">
        <title>Genomic analysis of the necrotrophic fungal pathogens Sclerotinia sclerotiorum and Botrytis cinerea.</title>
        <authorList>
            <person name="Amselem J."/>
            <person name="Cuomo C.A."/>
            <person name="van Kan J.A."/>
            <person name="Viaud M."/>
            <person name="Benito E.P."/>
            <person name="Couloux A."/>
            <person name="Coutinho P.M."/>
            <person name="de Vries R.P."/>
            <person name="Dyer P.S."/>
            <person name="Fillinger S."/>
            <person name="Fournier E."/>
            <person name="Gout L."/>
            <person name="Hahn M."/>
            <person name="Kohn L."/>
            <person name="Lapalu N."/>
            <person name="Plummer K.M."/>
            <person name="Pradier J.M."/>
            <person name="Quevillon E."/>
            <person name="Sharon A."/>
            <person name="Simon A."/>
            <person name="ten Have A."/>
            <person name="Tudzynski B."/>
            <person name="Tudzynski P."/>
            <person name="Wincker P."/>
            <person name="Andrew M."/>
            <person name="Anthouard V."/>
            <person name="Beever R.E."/>
            <person name="Beffa R."/>
            <person name="Benoit I."/>
            <person name="Bouzid O."/>
            <person name="Brault B."/>
            <person name="Chen Z."/>
            <person name="Choquer M."/>
            <person name="Collemare J."/>
            <person name="Cotton P."/>
            <person name="Danchin E.G."/>
            <person name="Da Silva C."/>
            <person name="Gautier A."/>
            <person name="Giraud C."/>
            <person name="Giraud T."/>
            <person name="Gonzalez C."/>
            <person name="Grossetete S."/>
            <person name="Guldener U."/>
            <person name="Henrissat B."/>
            <person name="Howlett B.J."/>
            <person name="Kodira C."/>
            <person name="Kretschmer M."/>
            <person name="Lappartient A."/>
            <person name="Leroch M."/>
            <person name="Levis C."/>
            <person name="Mauceli E."/>
            <person name="Neuveglise C."/>
            <person name="Oeser B."/>
            <person name="Pearson M."/>
            <person name="Poulain J."/>
            <person name="Poussereau N."/>
            <person name="Quesneville H."/>
            <person name="Rascle C."/>
            <person name="Schumacher J."/>
            <person name="Segurens B."/>
            <person name="Sexton A."/>
            <person name="Silva E."/>
            <person name="Sirven C."/>
            <person name="Soanes D.M."/>
            <person name="Talbot N.J."/>
            <person name="Templeton M."/>
            <person name="Yandava C."/>
            <person name="Yarden O."/>
            <person name="Zeng Q."/>
            <person name="Rollins J.A."/>
            <person name="Lebrun M.H."/>
            <person name="Dickman M."/>
        </authorList>
    </citation>
    <scope>NUCLEOTIDE SEQUENCE [LARGE SCALE GENOMIC DNA]</scope>
    <source>
        <strain evidence="3">ATCC 18683 / 1980 / Ss-1</strain>
    </source>
</reference>
<dbReference type="InterPro" id="IPR046341">
    <property type="entry name" value="SET_dom_sf"/>
</dbReference>